<proteinExistence type="predicted"/>
<dbReference type="EMBL" id="JBFOLK010000002">
    <property type="protein sequence ID" value="KAL2533170.1"/>
    <property type="molecule type" value="Genomic_DNA"/>
</dbReference>
<organism evidence="2 3">
    <name type="scientific">Abeliophyllum distichum</name>
    <dbReference type="NCBI Taxonomy" id="126358"/>
    <lineage>
        <taxon>Eukaryota</taxon>
        <taxon>Viridiplantae</taxon>
        <taxon>Streptophyta</taxon>
        <taxon>Embryophyta</taxon>
        <taxon>Tracheophyta</taxon>
        <taxon>Spermatophyta</taxon>
        <taxon>Magnoliopsida</taxon>
        <taxon>eudicotyledons</taxon>
        <taxon>Gunneridae</taxon>
        <taxon>Pentapetalae</taxon>
        <taxon>asterids</taxon>
        <taxon>lamiids</taxon>
        <taxon>Lamiales</taxon>
        <taxon>Oleaceae</taxon>
        <taxon>Forsythieae</taxon>
        <taxon>Abeliophyllum</taxon>
    </lineage>
</organism>
<dbReference type="AlphaFoldDB" id="A0ABD1V754"/>
<name>A0ABD1V754_9LAMI</name>
<sequence>MSPSTLALMCDEQDTIFTPAASPNGLSGHNSVSTQLLNRQDLTETYAEQERIVLTKFRDCLNRLITLGEIKETKYSSLARTESHQQNEPTSNGTKNARTDNRSPQQPISNGVEKLVFNQPGHLQ</sequence>
<reference evidence="3" key="1">
    <citation type="submission" date="2024-07" db="EMBL/GenBank/DDBJ databases">
        <title>Two chromosome-level genome assemblies of Korean endemic species Abeliophyllum distichum and Forsythia ovata (Oleaceae).</title>
        <authorList>
            <person name="Jang H."/>
        </authorList>
    </citation>
    <scope>NUCLEOTIDE SEQUENCE [LARGE SCALE GENOMIC DNA]</scope>
</reference>
<evidence type="ECO:0000313" key="2">
    <source>
        <dbReference type="EMBL" id="KAL2533170.1"/>
    </source>
</evidence>
<keyword evidence="3" id="KW-1185">Reference proteome</keyword>
<feature type="region of interest" description="Disordered" evidence="1">
    <location>
        <begin position="75"/>
        <end position="124"/>
    </location>
</feature>
<dbReference type="Proteomes" id="UP001604336">
    <property type="component" value="Unassembled WGS sequence"/>
</dbReference>
<gene>
    <name evidence="2" type="ORF">Adt_06521</name>
</gene>
<accession>A0ABD1V754</accession>
<comment type="caution">
    <text evidence="2">The sequence shown here is derived from an EMBL/GenBank/DDBJ whole genome shotgun (WGS) entry which is preliminary data.</text>
</comment>
<evidence type="ECO:0000256" key="1">
    <source>
        <dbReference type="SAM" id="MobiDB-lite"/>
    </source>
</evidence>
<feature type="compositionally biased region" description="Polar residues" evidence="1">
    <location>
        <begin position="75"/>
        <end position="109"/>
    </location>
</feature>
<protein>
    <submittedName>
        <fullName evidence="2">Protein tesmin/TSO1-like CXC 5</fullName>
    </submittedName>
</protein>
<evidence type="ECO:0000313" key="3">
    <source>
        <dbReference type="Proteomes" id="UP001604336"/>
    </source>
</evidence>